<dbReference type="Proteomes" id="UP001595912">
    <property type="component" value="Unassembled WGS sequence"/>
</dbReference>
<dbReference type="EMBL" id="JBHSIU010000011">
    <property type="protein sequence ID" value="MFC4998490.1"/>
    <property type="molecule type" value="Genomic_DNA"/>
</dbReference>
<gene>
    <name evidence="1" type="ORF">ACFPIJ_11660</name>
</gene>
<evidence type="ECO:0000313" key="2">
    <source>
        <dbReference type="Proteomes" id="UP001595912"/>
    </source>
</evidence>
<comment type="caution">
    <text evidence="1">The sequence shown here is derived from an EMBL/GenBank/DDBJ whole genome shotgun (WGS) entry which is preliminary data.</text>
</comment>
<reference evidence="2" key="1">
    <citation type="journal article" date="2019" name="Int. J. Syst. Evol. Microbiol.">
        <title>The Global Catalogue of Microorganisms (GCM) 10K type strain sequencing project: providing services to taxonomists for standard genome sequencing and annotation.</title>
        <authorList>
            <consortium name="The Broad Institute Genomics Platform"/>
            <consortium name="The Broad Institute Genome Sequencing Center for Infectious Disease"/>
            <person name="Wu L."/>
            <person name="Ma J."/>
        </authorList>
    </citation>
    <scope>NUCLEOTIDE SEQUENCE [LARGE SCALE GENOMIC DNA]</scope>
    <source>
        <strain evidence="2">CGMCC 4.7152</strain>
    </source>
</reference>
<keyword evidence="2" id="KW-1185">Reference proteome</keyword>
<organism evidence="1 2">
    <name type="scientific">Dactylosporangium cerinum</name>
    <dbReference type="NCBI Taxonomy" id="1434730"/>
    <lineage>
        <taxon>Bacteria</taxon>
        <taxon>Bacillati</taxon>
        <taxon>Actinomycetota</taxon>
        <taxon>Actinomycetes</taxon>
        <taxon>Micromonosporales</taxon>
        <taxon>Micromonosporaceae</taxon>
        <taxon>Dactylosporangium</taxon>
    </lineage>
</organism>
<dbReference type="RefSeq" id="WP_380114737.1">
    <property type="nucleotide sequence ID" value="NZ_JBHSIU010000011.1"/>
</dbReference>
<evidence type="ECO:0000313" key="1">
    <source>
        <dbReference type="EMBL" id="MFC4998490.1"/>
    </source>
</evidence>
<sequence length="77" mass="8543">MDQAADSAYGCVRELTSDGNRMHMVIDQQALADLDLTDAEIQVELAVAPESVELLRHYLSRILTYGRPEAQPAVLRT</sequence>
<name>A0ABV9VSP6_9ACTN</name>
<protein>
    <submittedName>
        <fullName evidence="1">Uncharacterized protein</fullName>
    </submittedName>
</protein>
<proteinExistence type="predicted"/>
<accession>A0ABV9VSP6</accession>